<evidence type="ECO:0000313" key="4">
    <source>
        <dbReference type="Proteomes" id="UP000013827"/>
    </source>
</evidence>
<dbReference type="HOGENOM" id="CLU_031002_0_2_1"/>
<dbReference type="GO" id="GO:0009247">
    <property type="term" value="P:glycolipid biosynthetic process"/>
    <property type="evidence" value="ECO:0007669"/>
    <property type="project" value="TreeGrafter"/>
</dbReference>
<evidence type="ECO:0000256" key="1">
    <source>
        <dbReference type="ARBA" id="ARBA00038048"/>
    </source>
</evidence>
<keyword evidence="4" id="KW-1185">Reference proteome</keyword>
<sequence>MLDVAARTSLQPKYDIVLYGATGFTGQLVAAYLHSVQDLQGQKWAIAGRSPAKLAALATKLGAGVSSIAAELTDAAATADLVSSTRAVINCAGPFSQHHAEELLGECARRGVHYSDLAGEGFWQAEMAAKFHQVAERSGAKIVLGGGVDSIPSDLGCMLAIDALPGEGGPIQARAVYTEYTGSFSGGTLNSGRAMSRARNEGRVTAAMEADPYLLAPGTTGADSAVGTADGMPAGFGWGLSRRQPFFMGPINARVVRRSLALRGLAQQVSYSECSSVGLWLRLGWVYASRGLGYFRGEPINLSPRSGEGPPSWLLEEGAFAVEVTATAASGAQAVATVVGKGDPGYGATAKMLAEVGLCLSLDAHPSAAGGVLTPWTGLGEALAARLRRAEGGAFMTLDVARTPRAGDGAAVR</sequence>
<dbReference type="GeneID" id="17262736"/>
<name>A0A0D3IZA7_EMIH1</name>
<dbReference type="Gene3D" id="3.40.50.720">
    <property type="entry name" value="NAD(P)-binding Rossmann-like Domain"/>
    <property type="match status" value="1"/>
</dbReference>
<dbReference type="eggNOG" id="KOG2733">
    <property type="taxonomic scope" value="Eukaryota"/>
</dbReference>
<dbReference type="InterPro" id="IPR036291">
    <property type="entry name" value="NAD(P)-bd_dom_sf"/>
</dbReference>
<organism evidence="3 4">
    <name type="scientific">Emiliania huxleyi (strain CCMP1516)</name>
    <dbReference type="NCBI Taxonomy" id="280463"/>
    <lineage>
        <taxon>Eukaryota</taxon>
        <taxon>Haptista</taxon>
        <taxon>Haptophyta</taxon>
        <taxon>Prymnesiophyceae</taxon>
        <taxon>Isochrysidales</taxon>
        <taxon>Noelaerhabdaceae</taxon>
        <taxon>Emiliania</taxon>
    </lineage>
</organism>
<dbReference type="Proteomes" id="UP000013827">
    <property type="component" value="Unassembled WGS sequence"/>
</dbReference>
<dbReference type="InterPro" id="IPR005097">
    <property type="entry name" value="Sacchrp_dh_NADP-bd"/>
</dbReference>
<dbReference type="Pfam" id="PF03435">
    <property type="entry name" value="Sacchrp_dh_NADP"/>
    <property type="match status" value="1"/>
</dbReference>
<reference evidence="3" key="2">
    <citation type="submission" date="2024-10" db="UniProtKB">
        <authorList>
            <consortium name="EnsemblProtists"/>
        </authorList>
    </citation>
    <scope>IDENTIFICATION</scope>
</reference>
<evidence type="ECO:0000313" key="3">
    <source>
        <dbReference type="EnsemblProtists" id="EOD16592"/>
    </source>
</evidence>
<dbReference type="AlphaFoldDB" id="A0A0D3IZA7"/>
<dbReference type="RefSeq" id="XP_005769021.1">
    <property type="nucleotide sequence ID" value="XM_005768964.1"/>
</dbReference>
<dbReference type="InterPro" id="IPR051276">
    <property type="entry name" value="Saccharopine_DH-like_oxidrdct"/>
</dbReference>
<evidence type="ECO:0000259" key="2">
    <source>
        <dbReference type="Pfam" id="PF03435"/>
    </source>
</evidence>
<dbReference type="PANTHER" id="PTHR12286">
    <property type="entry name" value="SACCHAROPINE DEHYDROGENASE-LIKE OXIDOREDUCTASE"/>
    <property type="match status" value="1"/>
</dbReference>
<dbReference type="GO" id="GO:0005886">
    <property type="term" value="C:plasma membrane"/>
    <property type="evidence" value="ECO:0007669"/>
    <property type="project" value="TreeGrafter"/>
</dbReference>
<reference evidence="4" key="1">
    <citation type="journal article" date="2013" name="Nature">
        <title>Pan genome of the phytoplankton Emiliania underpins its global distribution.</title>
        <authorList>
            <person name="Read B.A."/>
            <person name="Kegel J."/>
            <person name="Klute M.J."/>
            <person name="Kuo A."/>
            <person name="Lefebvre S.C."/>
            <person name="Maumus F."/>
            <person name="Mayer C."/>
            <person name="Miller J."/>
            <person name="Monier A."/>
            <person name="Salamov A."/>
            <person name="Young J."/>
            <person name="Aguilar M."/>
            <person name="Claverie J.M."/>
            <person name="Frickenhaus S."/>
            <person name="Gonzalez K."/>
            <person name="Herman E.K."/>
            <person name="Lin Y.C."/>
            <person name="Napier J."/>
            <person name="Ogata H."/>
            <person name="Sarno A.F."/>
            <person name="Shmutz J."/>
            <person name="Schroeder D."/>
            <person name="de Vargas C."/>
            <person name="Verret F."/>
            <person name="von Dassow P."/>
            <person name="Valentin K."/>
            <person name="Van de Peer Y."/>
            <person name="Wheeler G."/>
            <person name="Dacks J.B."/>
            <person name="Delwiche C.F."/>
            <person name="Dyhrman S.T."/>
            <person name="Glockner G."/>
            <person name="John U."/>
            <person name="Richards T."/>
            <person name="Worden A.Z."/>
            <person name="Zhang X."/>
            <person name="Grigoriev I.V."/>
            <person name="Allen A.E."/>
            <person name="Bidle K."/>
            <person name="Borodovsky M."/>
            <person name="Bowler C."/>
            <person name="Brownlee C."/>
            <person name="Cock J.M."/>
            <person name="Elias M."/>
            <person name="Gladyshev V.N."/>
            <person name="Groth M."/>
            <person name="Guda C."/>
            <person name="Hadaegh A."/>
            <person name="Iglesias-Rodriguez M.D."/>
            <person name="Jenkins J."/>
            <person name="Jones B.M."/>
            <person name="Lawson T."/>
            <person name="Leese F."/>
            <person name="Lindquist E."/>
            <person name="Lobanov A."/>
            <person name="Lomsadze A."/>
            <person name="Malik S.B."/>
            <person name="Marsh M.E."/>
            <person name="Mackinder L."/>
            <person name="Mock T."/>
            <person name="Mueller-Roeber B."/>
            <person name="Pagarete A."/>
            <person name="Parker M."/>
            <person name="Probert I."/>
            <person name="Quesneville H."/>
            <person name="Raines C."/>
            <person name="Rensing S.A."/>
            <person name="Riano-Pachon D.M."/>
            <person name="Richier S."/>
            <person name="Rokitta S."/>
            <person name="Shiraiwa Y."/>
            <person name="Soanes D.M."/>
            <person name="van der Giezen M."/>
            <person name="Wahlund T.M."/>
            <person name="Williams B."/>
            <person name="Wilson W."/>
            <person name="Wolfe G."/>
            <person name="Wurch L.L."/>
        </authorList>
    </citation>
    <scope>NUCLEOTIDE SEQUENCE</scope>
</reference>
<dbReference type="PANTHER" id="PTHR12286:SF5">
    <property type="entry name" value="SACCHAROPINE DEHYDROGENASE-LIKE OXIDOREDUCTASE"/>
    <property type="match status" value="1"/>
</dbReference>
<proteinExistence type="inferred from homology"/>
<accession>A0A0D3IZA7</accession>
<comment type="similarity">
    <text evidence="1">Belongs to the saccharopine dehydrogenase family.</text>
</comment>
<feature type="domain" description="Saccharopine dehydrogenase NADP binding" evidence="2">
    <location>
        <begin position="16"/>
        <end position="140"/>
    </location>
</feature>
<dbReference type="EnsemblProtists" id="EOD16592">
    <property type="protein sequence ID" value="EOD16592"/>
    <property type="gene ID" value="EMIHUDRAFT_445374"/>
</dbReference>
<dbReference type="SUPFAM" id="SSF51735">
    <property type="entry name" value="NAD(P)-binding Rossmann-fold domains"/>
    <property type="match status" value="1"/>
</dbReference>
<dbReference type="KEGG" id="ehx:EMIHUDRAFT_445374"/>
<dbReference type="PaxDb" id="2903-EOD16592"/>
<protein>
    <recommendedName>
        <fullName evidence="2">Saccharopine dehydrogenase NADP binding domain-containing protein</fullName>
    </recommendedName>
</protein>